<keyword evidence="6 9" id="KW-0812">Transmembrane</keyword>
<evidence type="ECO:0000256" key="6">
    <source>
        <dbReference type="ARBA" id="ARBA00022692"/>
    </source>
</evidence>
<dbReference type="FunFam" id="1.20.81.30:FF:000001">
    <property type="entry name" value="Type II secretion system protein F"/>
    <property type="match status" value="2"/>
</dbReference>
<keyword evidence="4" id="KW-1003">Cell membrane</keyword>
<dbReference type="InterPro" id="IPR042094">
    <property type="entry name" value="T2SS_GspF_sf"/>
</dbReference>
<evidence type="ECO:0000256" key="5">
    <source>
        <dbReference type="ARBA" id="ARBA00022519"/>
    </source>
</evidence>
<dbReference type="Gene3D" id="1.20.81.30">
    <property type="entry name" value="Type II secretion system (T2SS), domain F"/>
    <property type="match status" value="2"/>
</dbReference>
<dbReference type="InterPro" id="IPR003004">
    <property type="entry name" value="GspF/PilC"/>
</dbReference>
<evidence type="ECO:0000259" key="10">
    <source>
        <dbReference type="Pfam" id="PF00482"/>
    </source>
</evidence>
<reference evidence="11" key="1">
    <citation type="submission" date="2022-10" db="EMBL/GenBank/DDBJ databases">
        <title>Culturing micro-colonial fungi from biological soil crusts in the Mojave desert and describing Neophaeococcomyces mojavensis, and introducing the new genera and species Taxawa tesnikishii.</title>
        <authorList>
            <person name="Kurbessoian T."/>
            <person name="Stajich J.E."/>
        </authorList>
    </citation>
    <scope>NUCLEOTIDE SEQUENCE</scope>
    <source>
        <strain evidence="11">TK_35</strain>
    </source>
</reference>
<feature type="domain" description="Type II secretion system protein GspF" evidence="10">
    <location>
        <begin position="106"/>
        <end position="229"/>
    </location>
</feature>
<dbReference type="AlphaFoldDB" id="A0AA38XJX0"/>
<comment type="similarity">
    <text evidence="2">Belongs to the GSP F family.</text>
</comment>
<gene>
    <name evidence="11" type="ORF">H2204_014437</name>
</gene>
<protein>
    <recommendedName>
        <fullName evidence="10">Type II secretion system protein GspF domain-containing protein</fullName>
    </recommendedName>
</protein>
<dbReference type="Pfam" id="PF00482">
    <property type="entry name" value="T2SSF"/>
    <property type="match status" value="2"/>
</dbReference>
<comment type="caution">
    <text evidence="11">The sequence shown here is derived from an EMBL/GenBank/DDBJ whole genome shotgun (WGS) entry which is preliminary data.</text>
</comment>
<dbReference type="GO" id="GO:0009306">
    <property type="term" value="P:protein secretion"/>
    <property type="evidence" value="ECO:0007669"/>
    <property type="project" value="InterPro"/>
</dbReference>
<evidence type="ECO:0000256" key="2">
    <source>
        <dbReference type="ARBA" id="ARBA00005745"/>
    </source>
</evidence>
<evidence type="ECO:0000256" key="3">
    <source>
        <dbReference type="ARBA" id="ARBA00022448"/>
    </source>
</evidence>
<accession>A0AA38XJX0</accession>
<keyword evidence="5" id="KW-0997">Cell inner membrane</keyword>
<feature type="transmembrane region" description="Helical" evidence="9">
    <location>
        <begin position="413"/>
        <end position="433"/>
    </location>
</feature>
<comment type="subcellular location">
    <subcellularLocation>
        <location evidence="1">Cell inner membrane</location>
        <topology evidence="1">Multi-pass membrane protein</topology>
    </subcellularLocation>
</comment>
<feature type="transmembrane region" description="Helical" evidence="9">
    <location>
        <begin position="259"/>
        <end position="278"/>
    </location>
</feature>
<keyword evidence="7 9" id="KW-1133">Transmembrane helix</keyword>
<dbReference type="GO" id="GO:0005886">
    <property type="term" value="C:plasma membrane"/>
    <property type="evidence" value="ECO:0007669"/>
    <property type="project" value="UniProtKB-SubCell"/>
</dbReference>
<dbReference type="PROSITE" id="PS00874">
    <property type="entry name" value="T2SP_F"/>
    <property type="match status" value="1"/>
</dbReference>
<feature type="transmembrane region" description="Helical" evidence="9">
    <location>
        <begin position="206"/>
        <end position="228"/>
    </location>
</feature>
<evidence type="ECO:0000313" key="11">
    <source>
        <dbReference type="EMBL" id="KAJ9614795.1"/>
    </source>
</evidence>
<dbReference type="PRINTS" id="PR00812">
    <property type="entry name" value="BCTERIALGSPF"/>
</dbReference>
<dbReference type="InterPro" id="IPR018076">
    <property type="entry name" value="T2SS_GspF_dom"/>
</dbReference>
<dbReference type="EMBL" id="JAPDRN010000184">
    <property type="protein sequence ID" value="KAJ9614795.1"/>
    <property type="molecule type" value="Genomic_DNA"/>
</dbReference>
<sequence length="441" mass="47827">MSAMNPLPSADARLGMAGRGANMSVSRSVIKNEPVARATMELQPFVWEGTDKRGIKMKGEQLAKNANLLRAELRRQGITPKAVKAKPKPLFGDTGSRITAKDIAFFSRQMATMMKSGVPIVSALEIIGGGHKNQRMKKMIGAIRTDIEGGASLYEAISKHPVQFDELYRNLVRAGEGAGVLETVLDTVANYKENIETLKGKIKKALFYPIMVMAVAILVSGVLLVWVVPQFEDVFRGFGADLPAFTQLIVGISRFLVSWWWLILIIIIGGVSGFIAGYKRSPSLQHTMDRLILKVPVIGQIMNNSAIARFARTTAVTFKAGVPLVEALGIVAGATGNKVYEEAVLRMRDDVSVGYPVNVAMKQQNLFPHMVIQMTGIGEEAGALDAMLFKVAEYYEQEVNNAVDALSSLLEPFIMVIIGGIVGSIVIGMYLPIFKLAGAVG</sequence>
<proteinExistence type="inferred from homology"/>
<evidence type="ECO:0000256" key="4">
    <source>
        <dbReference type="ARBA" id="ARBA00022475"/>
    </source>
</evidence>
<name>A0AA38XJX0_9EURO</name>
<evidence type="ECO:0000256" key="8">
    <source>
        <dbReference type="ARBA" id="ARBA00023136"/>
    </source>
</evidence>
<feature type="domain" description="Type II secretion system protein GspF" evidence="10">
    <location>
        <begin position="310"/>
        <end position="432"/>
    </location>
</feature>
<keyword evidence="3" id="KW-0813">Transport</keyword>
<organism evidence="11">
    <name type="scientific">Knufia peltigerae</name>
    <dbReference type="NCBI Taxonomy" id="1002370"/>
    <lineage>
        <taxon>Eukaryota</taxon>
        <taxon>Fungi</taxon>
        <taxon>Dikarya</taxon>
        <taxon>Ascomycota</taxon>
        <taxon>Pezizomycotina</taxon>
        <taxon>Eurotiomycetes</taxon>
        <taxon>Chaetothyriomycetidae</taxon>
        <taxon>Chaetothyriales</taxon>
        <taxon>Trichomeriaceae</taxon>
        <taxon>Knufia</taxon>
    </lineage>
</organism>
<dbReference type="PANTHER" id="PTHR30012:SF7">
    <property type="entry name" value="PROTEIN TRANSPORT PROTEIN HOFC HOMOLOG"/>
    <property type="match status" value="1"/>
</dbReference>
<keyword evidence="8 9" id="KW-0472">Membrane</keyword>
<evidence type="ECO:0000256" key="9">
    <source>
        <dbReference type="SAM" id="Phobius"/>
    </source>
</evidence>
<evidence type="ECO:0000256" key="7">
    <source>
        <dbReference type="ARBA" id="ARBA00022989"/>
    </source>
</evidence>
<dbReference type="PANTHER" id="PTHR30012">
    <property type="entry name" value="GENERAL SECRETION PATHWAY PROTEIN"/>
    <property type="match status" value="1"/>
</dbReference>
<dbReference type="InterPro" id="IPR001992">
    <property type="entry name" value="T2SS_GspF/T4SS_PilC_CS"/>
</dbReference>
<evidence type="ECO:0000256" key="1">
    <source>
        <dbReference type="ARBA" id="ARBA00004429"/>
    </source>
</evidence>